<keyword evidence="5" id="KW-0326">Glycosidase</keyword>
<evidence type="ECO:0000256" key="3">
    <source>
        <dbReference type="ARBA" id="ARBA00022801"/>
    </source>
</evidence>
<evidence type="ECO:0000259" key="11">
    <source>
        <dbReference type="Pfam" id="PF21467"/>
    </source>
</evidence>
<sequence length="649" mass="72672">MKAAGLNTLQTKNDTMKLPWSFLIAVILLPTIFTGTARKSKKRKKCTLRRSFKIASKGDQFLKDGKPFRFISGDMHYFRITRCHWRDRFTKIKYAGLNAVATYVAWNMHEAQEGKYDFEGNNDLVGFIQMAQSVGLLVIVRAGPYICAEWDLVENEYGSYFTCDHQYMSHLQEVFEQHLGKDVILFTNDGANDKMLECGSLPSLFTTVDFGPGVDPAVPFNLLRKYQPNGPLVNSEFYPGWLDHWAEQHQTRNAAEFAIYLDKILALNASVNMYMFEGGTNFGFMNGANGYQDSRVFQPQPTSYDYDAPLTEAGDPTTKYFVIMETIAKYTTVPPGPVPPPTQKFAYGKVNMTKISSIFDALHFLTRSGPVSRNDTLSMEQIGQNYGFILYRTIIPVSGPAADLGIPGLRDRGIVFVNQVRQATLIRVGGKTNATIEVKEGATLDILVENMGRVNYGPHLQDPKGILGNVTLNGAVLRNWTIYPLHLDDFVGRKKSSLIKLKSKSSVQIPSFYHGNIPPAPEGIPMDTFLKLPGWFKGQAFVNGFNIGRYWPVVGPQITLYVPASILNSGKEVTEVVLLELDNAPCEDPKGCFVDFVETPVIDGPVRPMTSKQILPDAVYDDWTAKYKDFLPSYVKTKKQVLDILSSRL</sequence>
<keyword evidence="4" id="KW-0325">Glycoprotein</keyword>
<evidence type="ECO:0000256" key="6">
    <source>
        <dbReference type="PIRSR" id="PIRSR006336-1"/>
    </source>
</evidence>
<comment type="similarity">
    <text evidence="1 7">Belongs to the glycosyl hydrolase 35 family.</text>
</comment>
<dbReference type="AlphaFoldDB" id="A0AAU9WSN0"/>
<evidence type="ECO:0000256" key="2">
    <source>
        <dbReference type="ARBA" id="ARBA00022729"/>
    </source>
</evidence>
<dbReference type="Gene3D" id="2.60.120.260">
    <property type="entry name" value="Galactose-binding domain-like"/>
    <property type="match status" value="2"/>
</dbReference>
<dbReference type="InterPro" id="IPR026283">
    <property type="entry name" value="B-gal_1-like"/>
</dbReference>
<keyword evidence="3" id="KW-0378">Hydrolase</keyword>
<feature type="transmembrane region" description="Helical" evidence="8">
    <location>
        <begin position="20"/>
        <end position="37"/>
    </location>
</feature>
<dbReference type="FunFam" id="2.60.120.260:FF:000021">
    <property type="entry name" value="Beta-galactosidase"/>
    <property type="match status" value="1"/>
</dbReference>
<keyword evidence="8" id="KW-0472">Membrane</keyword>
<dbReference type="InterPro" id="IPR001944">
    <property type="entry name" value="Glycoside_Hdrlase_35"/>
</dbReference>
<dbReference type="Gene3D" id="3.20.20.80">
    <property type="entry name" value="Glycosidases"/>
    <property type="match status" value="2"/>
</dbReference>
<protein>
    <recommendedName>
        <fullName evidence="14">Beta-galactosidase</fullName>
    </recommendedName>
</protein>
<feature type="domain" description="Glycoside hydrolase 35 catalytic" evidence="9">
    <location>
        <begin position="153"/>
        <end position="329"/>
    </location>
</feature>
<dbReference type="InterPro" id="IPR048912">
    <property type="entry name" value="BetaGal1-like_ABD1"/>
</dbReference>
<keyword evidence="2" id="KW-0732">Signal</keyword>
<evidence type="ECO:0000256" key="1">
    <source>
        <dbReference type="ARBA" id="ARBA00009809"/>
    </source>
</evidence>
<dbReference type="PRINTS" id="PR00742">
    <property type="entry name" value="GLHYDRLASE35"/>
</dbReference>
<organism evidence="12 13">
    <name type="scientific">Pocillopora meandrina</name>
    <dbReference type="NCBI Taxonomy" id="46732"/>
    <lineage>
        <taxon>Eukaryota</taxon>
        <taxon>Metazoa</taxon>
        <taxon>Cnidaria</taxon>
        <taxon>Anthozoa</taxon>
        <taxon>Hexacorallia</taxon>
        <taxon>Scleractinia</taxon>
        <taxon>Astrocoeniina</taxon>
        <taxon>Pocilloporidae</taxon>
        <taxon>Pocillopora</taxon>
    </lineage>
</organism>
<feature type="domain" description="Glycoside hydrolase 35 catalytic" evidence="9">
    <location>
        <begin position="60"/>
        <end position="151"/>
    </location>
</feature>
<feature type="domain" description="Beta-galactosidase galactose-binding" evidence="11">
    <location>
        <begin position="510"/>
        <end position="571"/>
    </location>
</feature>
<dbReference type="Pfam" id="PF21317">
    <property type="entry name" value="BetaGal_ABD_1"/>
    <property type="match status" value="1"/>
</dbReference>
<dbReference type="EMBL" id="CALNXJ010000020">
    <property type="protein sequence ID" value="CAH3124647.1"/>
    <property type="molecule type" value="Genomic_DNA"/>
</dbReference>
<dbReference type="GO" id="GO:0005975">
    <property type="term" value="P:carbohydrate metabolic process"/>
    <property type="evidence" value="ECO:0007669"/>
    <property type="project" value="InterPro"/>
</dbReference>
<name>A0AAU9WSN0_9CNID</name>
<dbReference type="SUPFAM" id="SSF49785">
    <property type="entry name" value="Galactose-binding domain-like"/>
    <property type="match status" value="1"/>
</dbReference>
<dbReference type="Pfam" id="PF01301">
    <property type="entry name" value="Glyco_hydro_35"/>
    <property type="match status" value="2"/>
</dbReference>
<evidence type="ECO:0000256" key="8">
    <source>
        <dbReference type="SAM" id="Phobius"/>
    </source>
</evidence>
<evidence type="ECO:0000256" key="5">
    <source>
        <dbReference type="ARBA" id="ARBA00023295"/>
    </source>
</evidence>
<dbReference type="InterPro" id="IPR017853">
    <property type="entry name" value="GH"/>
</dbReference>
<reference evidence="12 13" key="1">
    <citation type="submission" date="2022-05" db="EMBL/GenBank/DDBJ databases">
        <authorList>
            <consortium name="Genoscope - CEA"/>
            <person name="William W."/>
        </authorList>
    </citation>
    <scope>NUCLEOTIDE SEQUENCE [LARGE SCALE GENOMIC DNA]</scope>
</reference>
<keyword evidence="13" id="KW-1185">Reference proteome</keyword>
<dbReference type="Pfam" id="PF21467">
    <property type="entry name" value="BetaGal_gal-bd"/>
    <property type="match status" value="1"/>
</dbReference>
<feature type="active site" description="Proton donor" evidence="6">
    <location>
        <position position="156"/>
    </location>
</feature>
<evidence type="ECO:0000313" key="13">
    <source>
        <dbReference type="Proteomes" id="UP001159428"/>
    </source>
</evidence>
<evidence type="ECO:0000256" key="7">
    <source>
        <dbReference type="RuleBase" id="RU003679"/>
    </source>
</evidence>
<proteinExistence type="inferred from homology"/>
<dbReference type="InterPro" id="IPR031330">
    <property type="entry name" value="Gly_Hdrlase_35_cat"/>
</dbReference>
<dbReference type="GO" id="GO:0004565">
    <property type="term" value="F:beta-galactosidase activity"/>
    <property type="evidence" value="ECO:0007669"/>
    <property type="project" value="InterPro"/>
</dbReference>
<dbReference type="PIRSF" id="PIRSF006336">
    <property type="entry name" value="B-gal"/>
    <property type="match status" value="1"/>
</dbReference>
<feature type="active site" description="Nucleophile" evidence="6">
    <location>
        <position position="236"/>
    </location>
</feature>
<evidence type="ECO:0000313" key="12">
    <source>
        <dbReference type="EMBL" id="CAH3124647.1"/>
    </source>
</evidence>
<comment type="caution">
    <text evidence="12">The sequence shown here is derived from an EMBL/GenBank/DDBJ whole genome shotgun (WGS) entry which is preliminary data.</text>
</comment>
<keyword evidence="8" id="KW-1133">Transmembrane helix</keyword>
<feature type="domain" description="Beta-galactosidase 1-like first all-beta" evidence="10">
    <location>
        <begin position="377"/>
        <end position="485"/>
    </location>
</feature>
<keyword evidence="8" id="KW-0812">Transmembrane</keyword>
<accession>A0AAU9WSN0</accession>
<dbReference type="Proteomes" id="UP001159428">
    <property type="component" value="Unassembled WGS sequence"/>
</dbReference>
<dbReference type="PANTHER" id="PTHR23421">
    <property type="entry name" value="BETA-GALACTOSIDASE RELATED"/>
    <property type="match status" value="1"/>
</dbReference>
<evidence type="ECO:0000256" key="4">
    <source>
        <dbReference type="ARBA" id="ARBA00023180"/>
    </source>
</evidence>
<dbReference type="SUPFAM" id="SSF51445">
    <property type="entry name" value="(Trans)glycosidases"/>
    <property type="match status" value="1"/>
</dbReference>
<evidence type="ECO:0008006" key="14">
    <source>
        <dbReference type="Google" id="ProtNLM"/>
    </source>
</evidence>
<gene>
    <name evidence="12" type="ORF">PMEA_00011417</name>
</gene>
<dbReference type="InterPro" id="IPR008979">
    <property type="entry name" value="Galactose-bd-like_sf"/>
</dbReference>
<evidence type="ECO:0000259" key="9">
    <source>
        <dbReference type="Pfam" id="PF01301"/>
    </source>
</evidence>
<evidence type="ECO:0000259" key="10">
    <source>
        <dbReference type="Pfam" id="PF21317"/>
    </source>
</evidence>
<dbReference type="InterPro" id="IPR048913">
    <property type="entry name" value="BetaGal_gal-bd"/>
</dbReference>